<name>A0A1A2YU07_9MYCO</name>
<evidence type="ECO:0000256" key="6">
    <source>
        <dbReference type="ARBA" id="ARBA00023136"/>
    </source>
</evidence>
<evidence type="ECO:0000256" key="3">
    <source>
        <dbReference type="ARBA" id="ARBA00022475"/>
    </source>
</evidence>
<evidence type="ECO:0000313" key="9">
    <source>
        <dbReference type="Proteomes" id="UP000093592"/>
    </source>
</evidence>
<accession>A0A1A2YU07</accession>
<dbReference type="PANTHER" id="PTHR33884:SF3">
    <property type="entry name" value="UPF0410 PROTEIN YMGE"/>
    <property type="match status" value="1"/>
</dbReference>
<dbReference type="AlphaFoldDB" id="A0A1A2YU07"/>
<organism evidence="8 9">
    <name type="scientific">Mycobacterium kyorinense</name>
    <dbReference type="NCBI Taxonomy" id="487514"/>
    <lineage>
        <taxon>Bacteria</taxon>
        <taxon>Bacillati</taxon>
        <taxon>Actinomycetota</taxon>
        <taxon>Actinomycetes</taxon>
        <taxon>Mycobacteriales</taxon>
        <taxon>Mycobacteriaceae</taxon>
        <taxon>Mycobacterium</taxon>
    </lineage>
</organism>
<keyword evidence="6 7" id="KW-0472">Membrane</keyword>
<feature type="transmembrane region" description="Helical" evidence="7">
    <location>
        <begin position="21"/>
        <end position="39"/>
    </location>
</feature>
<evidence type="ECO:0000256" key="4">
    <source>
        <dbReference type="ARBA" id="ARBA00022692"/>
    </source>
</evidence>
<evidence type="ECO:0000313" key="8">
    <source>
        <dbReference type="EMBL" id="OBI41485.1"/>
    </source>
</evidence>
<sequence>MDVTAATEILARSSTLTSVGWIGYIIIGAIAGWIAGKIMRGGGAGILMNIVIGVVGALIGGFVLSFFVDTASGGWWFTLFTAILGSVILLWLVGLVRRGS</sequence>
<dbReference type="InterPro" id="IPR007341">
    <property type="entry name" value="Transgly_assoc"/>
</dbReference>
<evidence type="ECO:0008006" key="10">
    <source>
        <dbReference type="Google" id="ProtNLM"/>
    </source>
</evidence>
<feature type="transmembrane region" description="Helical" evidence="7">
    <location>
        <begin position="74"/>
        <end position="96"/>
    </location>
</feature>
<evidence type="ECO:0000256" key="2">
    <source>
        <dbReference type="ARBA" id="ARBA00011006"/>
    </source>
</evidence>
<comment type="caution">
    <text evidence="8">The sequence shown here is derived from an EMBL/GenBank/DDBJ whole genome shotgun (WGS) entry which is preliminary data.</text>
</comment>
<keyword evidence="5 7" id="KW-1133">Transmembrane helix</keyword>
<comment type="similarity">
    <text evidence="2">Belongs to the UPF0410 family.</text>
</comment>
<dbReference type="RefSeq" id="WP_065016000.1">
    <property type="nucleotide sequence ID" value="NZ_LZKJ01000173.1"/>
</dbReference>
<evidence type="ECO:0000256" key="1">
    <source>
        <dbReference type="ARBA" id="ARBA00004651"/>
    </source>
</evidence>
<dbReference type="OrthoDB" id="4379107at2"/>
<reference evidence="9" key="1">
    <citation type="submission" date="2016-06" db="EMBL/GenBank/DDBJ databases">
        <authorList>
            <person name="Sutton G."/>
            <person name="Brinkac L."/>
            <person name="Sanka R."/>
            <person name="Adams M."/>
            <person name="Lau E."/>
            <person name="Sam S."/>
            <person name="Sreng N."/>
            <person name="Him V."/>
            <person name="Kerleguer A."/>
            <person name="Cheng S."/>
        </authorList>
    </citation>
    <scope>NUCLEOTIDE SEQUENCE [LARGE SCALE GENOMIC DNA]</scope>
    <source>
        <strain evidence="9">E861</strain>
    </source>
</reference>
<proteinExistence type="inferred from homology"/>
<comment type="subcellular location">
    <subcellularLocation>
        <location evidence="1">Cell membrane</location>
        <topology evidence="1">Multi-pass membrane protein</topology>
    </subcellularLocation>
</comment>
<dbReference type="EMBL" id="LZKJ01000173">
    <property type="protein sequence ID" value="OBI41485.1"/>
    <property type="molecule type" value="Genomic_DNA"/>
</dbReference>
<gene>
    <name evidence="8" type="ORF">A5707_07110</name>
</gene>
<dbReference type="Pfam" id="PF04226">
    <property type="entry name" value="Transgly_assoc"/>
    <property type="match status" value="1"/>
</dbReference>
<dbReference type="Proteomes" id="UP000093592">
    <property type="component" value="Unassembled WGS sequence"/>
</dbReference>
<feature type="transmembrane region" description="Helical" evidence="7">
    <location>
        <begin position="46"/>
        <end position="68"/>
    </location>
</feature>
<protein>
    <recommendedName>
        <fullName evidence="10">Transglycosylase</fullName>
    </recommendedName>
</protein>
<keyword evidence="3" id="KW-1003">Cell membrane</keyword>
<dbReference type="GO" id="GO:0005886">
    <property type="term" value="C:plasma membrane"/>
    <property type="evidence" value="ECO:0007669"/>
    <property type="project" value="UniProtKB-SubCell"/>
</dbReference>
<evidence type="ECO:0000256" key="5">
    <source>
        <dbReference type="ARBA" id="ARBA00022989"/>
    </source>
</evidence>
<keyword evidence="4 7" id="KW-0812">Transmembrane</keyword>
<dbReference type="PANTHER" id="PTHR33884">
    <property type="entry name" value="UPF0410 PROTEIN YMGE"/>
    <property type="match status" value="1"/>
</dbReference>
<evidence type="ECO:0000256" key="7">
    <source>
        <dbReference type="SAM" id="Phobius"/>
    </source>
</evidence>